<comment type="similarity">
    <text evidence="1 6">Belongs to the protein prenyltransferase subunit alpha family.</text>
</comment>
<dbReference type="GeneID" id="63720768"/>
<dbReference type="GO" id="GO:0004663">
    <property type="term" value="F:Rab geranylgeranyltransferase activity"/>
    <property type="evidence" value="ECO:0007669"/>
    <property type="project" value="UniProtKB-UniRule"/>
</dbReference>
<dbReference type="SUPFAM" id="SSF48439">
    <property type="entry name" value="Protein prenylyltransferase"/>
    <property type="match status" value="1"/>
</dbReference>
<protein>
    <recommendedName>
        <fullName evidence="6">Geranylgeranyl transferase type-2 subunit alpha</fullName>
        <ecNumber evidence="6">2.5.1.60</ecNumber>
    </recommendedName>
    <alternativeName>
        <fullName evidence="6">Geranylgeranyl transferase type II subunit alpha</fullName>
    </alternativeName>
</protein>
<dbReference type="GO" id="GO:0097354">
    <property type="term" value="P:prenylation"/>
    <property type="evidence" value="ECO:0007669"/>
    <property type="project" value="UniProtKB-UniRule"/>
</dbReference>
<comment type="caution">
    <text evidence="8">The sequence shown here is derived from an EMBL/GenBank/DDBJ whole genome shotgun (WGS) entry which is preliminary data.</text>
</comment>
<sequence>MASHGVARRTQARTEDQRQKDMQKIKTYRELEDQIRNQASTGAFDEALFDLTSKLLTLNPEYYTIWNLRRRCLLASLSSPLPGVQNEASDSNKHDSELATLKSELAFTFPLLKNFPKCYWIWNFRRWILSQSILRLPVPAARKVWETELDLTSKMLSKDHRNFHAWGYRRIVVEKLESADLLGGSMAESEFAYTTAMIRLNLSNFSAWHSRSQLIPRLLDDRDADDKARSAFLAAELSLVREGLNVGPEDQSLWYYHQFLMTHIVDHHHRHSIAPALTISERIAYVRGEIDEIKDLLDDYDDIKWIYEALLEYTVDLSRLAKQEDAESHVVPIQDLQFWLSKLRALDPMRTGRWDDVARAAGPAIG</sequence>
<accession>A0A151GGD2</accession>
<feature type="region of interest" description="Disordered" evidence="7">
    <location>
        <begin position="1"/>
        <end position="21"/>
    </location>
</feature>
<gene>
    <name evidence="8" type="ORF">DCS_08125</name>
</gene>
<evidence type="ECO:0000256" key="2">
    <source>
        <dbReference type="ARBA" id="ARBA00022602"/>
    </source>
</evidence>
<evidence type="ECO:0000313" key="8">
    <source>
        <dbReference type="EMBL" id="KYK56158.1"/>
    </source>
</evidence>
<feature type="compositionally biased region" description="Basic residues" evidence="7">
    <location>
        <begin position="1"/>
        <end position="11"/>
    </location>
</feature>
<keyword evidence="4" id="KW-0677">Repeat</keyword>
<dbReference type="PANTHER" id="PTHR11129">
    <property type="entry name" value="PROTEIN FARNESYLTRANSFERASE ALPHA SUBUNIT/RAB GERANYLGERANYL TRANSFERASE ALPHA SUBUNIT"/>
    <property type="match status" value="1"/>
</dbReference>
<comment type="catalytic activity">
    <reaction evidence="5 6">
        <text>geranylgeranyl diphosphate + L-cysteinyl-[protein] = S-geranylgeranyl-L-cysteinyl-[protein] + diphosphate</text>
        <dbReference type="Rhea" id="RHEA:21240"/>
        <dbReference type="Rhea" id="RHEA-COMP:10131"/>
        <dbReference type="Rhea" id="RHEA-COMP:11537"/>
        <dbReference type="ChEBI" id="CHEBI:29950"/>
        <dbReference type="ChEBI" id="CHEBI:33019"/>
        <dbReference type="ChEBI" id="CHEBI:57533"/>
        <dbReference type="ChEBI" id="CHEBI:86021"/>
        <dbReference type="EC" id="2.5.1.60"/>
    </reaction>
</comment>
<organism evidence="8 9">
    <name type="scientific">Drechmeria coniospora</name>
    <name type="common">Nematophagous fungus</name>
    <name type="synonym">Meria coniospora</name>
    <dbReference type="NCBI Taxonomy" id="98403"/>
    <lineage>
        <taxon>Eukaryota</taxon>
        <taxon>Fungi</taxon>
        <taxon>Dikarya</taxon>
        <taxon>Ascomycota</taxon>
        <taxon>Pezizomycotina</taxon>
        <taxon>Sordariomycetes</taxon>
        <taxon>Hypocreomycetidae</taxon>
        <taxon>Hypocreales</taxon>
        <taxon>Ophiocordycipitaceae</taxon>
        <taxon>Drechmeria</taxon>
    </lineage>
</organism>
<evidence type="ECO:0000256" key="4">
    <source>
        <dbReference type="ARBA" id="ARBA00022737"/>
    </source>
</evidence>
<dbReference type="Proteomes" id="UP000076580">
    <property type="component" value="Chromosome 03"/>
</dbReference>
<dbReference type="InterPro" id="IPR002088">
    <property type="entry name" value="Prenyl_trans_a"/>
</dbReference>
<keyword evidence="2 6" id="KW-0637">Prenyltransferase</keyword>
<dbReference type="Pfam" id="PF01239">
    <property type="entry name" value="PPTA"/>
    <property type="match status" value="5"/>
</dbReference>
<evidence type="ECO:0000256" key="3">
    <source>
        <dbReference type="ARBA" id="ARBA00022679"/>
    </source>
</evidence>
<dbReference type="GO" id="GO:0005968">
    <property type="term" value="C:Rab-protein geranylgeranyltransferase complex"/>
    <property type="evidence" value="ECO:0007669"/>
    <property type="project" value="TreeGrafter"/>
</dbReference>
<dbReference type="AlphaFoldDB" id="A0A151GGD2"/>
<dbReference type="EC" id="2.5.1.60" evidence="6"/>
<dbReference type="RefSeq" id="XP_040655510.1">
    <property type="nucleotide sequence ID" value="XM_040805406.1"/>
</dbReference>
<evidence type="ECO:0000256" key="6">
    <source>
        <dbReference type="RuleBase" id="RU367120"/>
    </source>
</evidence>
<dbReference type="PANTHER" id="PTHR11129:SF2">
    <property type="entry name" value="GERANYLGERANYL TRANSFERASE TYPE-2 SUBUNIT ALPHA"/>
    <property type="match status" value="1"/>
</dbReference>
<reference evidence="8 9" key="1">
    <citation type="journal article" date="2016" name="Sci. Rep.">
        <title>Insights into Adaptations to a Near-Obligate Nematode Endoparasitic Lifestyle from the Finished Genome of Drechmeria coniospora.</title>
        <authorList>
            <person name="Zhang L."/>
            <person name="Zhou Z."/>
            <person name="Guo Q."/>
            <person name="Fokkens L."/>
            <person name="Miskei M."/>
            <person name="Pocsi I."/>
            <person name="Zhang W."/>
            <person name="Chen M."/>
            <person name="Wang L."/>
            <person name="Sun Y."/>
            <person name="Donzelli B.G."/>
            <person name="Gibson D.M."/>
            <person name="Nelson D.R."/>
            <person name="Luo J.G."/>
            <person name="Rep M."/>
            <person name="Liu H."/>
            <person name="Yang S."/>
            <person name="Wang J."/>
            <person name="Krasnoff S.B."/>
            <person name="Xu Y."/>
            <person name="Molnar I."/>
            <person name="Lin M."/>
        </authorList>
    </citation>
    <scope>NUCLEOTIDE SEQUENCE [LARGE SCALE GENOMIC DNA]</scope>
    <source>
        <strain evidence="8 9">ARSEF 6962</strain>
    </source>
</reference>
<dbReference type="Gene3D" id="1.25.40.120">
    <property type="entry name" value="Protein prenylyltransferase"/>
    <property type="match status" value="1"/>
</dbReference>
<dbReference type="EMBL" id="LAYC01000003">
    <property type="protein sequence ID" value="KYK56158.1"/>
    <property type="molecule type" value="Genomic_DNA"/>
</dbReference>
<keyword evidence="9" id="KW-1185">Reference proteome</keyword>
<feature type="compositionally biased region" description="Basic and acidic residues" evidence="7">
    <location>
        <begin position="12"/>
        <end position="21"/>
    </location>
</feature>
<evidence type="ECO:0000256" key="5">
    <source>
        <dbReference type="ARBA" id="ARBA00047658"/>
    </source>
</evidence>
<dbReference type="PROSITE" id="PS51147">
    <property type="entry name" value="PFTA"/>
    <property type="match status" value="4"/>
</dbReference>
<name>A0A151GGD2_DRECN</name>
<dbReference type="STRING" id="98403.A0A151GGD2"/>
<dbReference type="FunCoup" id="A0A151GGD2">
    <property type="interactions" value="81"/>
</dbReference>
<comment type="function">
    <text evidence="6">Catalyzes the transfer of a geranyl-geranyl moiety from geranyl-geranyl pyrophosphate to cysteines occuring in specific C-terminal amino acid sequences.</text>
</comment>
<evidence type="ECO:0000313" key="9">
    <source>
        <dbReference type="Proteomes" id="UP000076580"/>
    </source>
</evidence>
<proteinExistence type="inferred from homology"/>
<dbReference type="InParanoid" id="A0A151GGD2"/>
<evidence type="ECO:0000256" key="7">
    <source>
        <dbReference type="SAM" id="MobiDB-lite"/>
    </source>
</evidence>
<evidence type="ECO:0000256" key="1">
    <source>
        <dbReference type="ARBA" id="ARBA00006734"/>
    </source>
</evidence>
<keyword evidence="3 6" id="KW-0808">Transferase</keyword>